<dbReference type="RefSeq" id="WP_406645353.1">
    <property type="nucleotide sequence ID" value="NZ_CP123584.1"/>
</dbReference>
<proteinExistence type="inferred from homology"/>
<evidence type="ECO:0000313" key="3">
    <source>
        <dbReference type="EMBL" id="WZK88006.1"/>
    </source>
</evidence>
<reference evidence="3 4" key="1">
    <citation type="submission" date="2023-04" db="EMBL/GenBank/DDBJ databases">
        <title>Complete genome sequence of Alisedimentitalea scapharcae.</title>
        <authorList>
            <person name="Rong J.-C."/>
            <person name="Yi M.-L."/>
            <person name="Zhao Q."/>
        </authorList>
    </citation>
    <scope>NUCLEOTIDE SEQUENCE [LARGE SCALE GENOMIC DNA]</scope>
    <source>
        <strain evidence="3 4">KCTC 42119</strain>
    </source>
</reference>
<dbReference type="CDD" id="cd02968">
    <property type="entry name" value="SCO"/>
    <property type="match status" value="1"/>
</dbReference>
<gene>
    <name evidence="3" type="ORF">QEZ52_15535</name>
</gene>
<keyword evidence="2" id="KW-0732">Signal</keyword>
<dbReference type="Pfam" id="PF02630">
    <property type="entry name" value="SCO1-SenC"/>
    <property type="match status" value="1"/>
</dbReference>
<dbReference type="InterPro" id="IPR003782">
    <property type="entry name" value="SCO1/SenC"/>
</dbReference>
<feature type="signal peptide" evidence="2">
    <location>
        <begin position="1"/>
        <end position="20"/>
    </location>
</feature>
<dbReference type="PANTHER" id="PTHR12151:SF25">
    <property type="entry name" value="LINALOOL DEHYDRATASE_ISOMERASE DOMAIN-CONTAINING PROTEIN"/>
    <property type="match status" value="1"/>
</dbReference>
<accession>A0ABZ2XPJ5</accession>
<evidence type="ECO:0000313" key="4">
    <source>
        <dbReference type="Proteomes" id="UP001623232"/>
    </source>
</evidence>
<feature type="chain" id="PRO_5047393098" evidence="2">
    <location>
        <begin position="21"/>
        <end position="189"/>
    </location>
</feature>
<keyword evidence="4" id="KW-1185">Reference proteome</keyword>
<dbReference type="Proteomes" id="UP001623232">
    <property type="component" value="Chromosome"/>
</dbReference>
<dbReference type="Gene3D" id="3.40.30.10">
    <property type="entry name" value="Glutaredoxin"/>
    <property type="match status" value="1"/>
</dbReference>
<dbReference type="PANTHER" id="PTHR12151">
    <property type="entry name" value="ELECTRON TRANSPORT PROTIN SCO1/SENC FAMILY MEMBER"/>
    <property type="match status" value="1"/>
</dbReference>
<dbReference type="EMBL" id="CP123584">
    <property type="protein sequence ID" value="WZK88006.1"/>
    <property type="molecule type" value="Genomic_DNA"/>
</dbReference>
<comment type="similarity">
    <text evidence="1">Belongs to the SCO1/2 family.</text>
</comment>
<sequence length="189" mass="20217">MRLAAAFVFAAMSWTSGGWAGNAPLPFDVGGAYELIDQHGNTRTQADPGGKGQLLFFGYANCPSICTAAMPMMAVATDELADAGIDVTPVMITVDRDRDQPGNMDGPLLDLHPDFIGLSGSAEALQVAYDAFSVQQELAFVDPEYGPVFTHGSFVYLLDAEGKVLTLFPPITDPERVVALARKYLRPDS</sequence>
<name>A0ABZ2XPJ5_9RHOB</name>
<organism evidence="3 4">
    <name type="scientific">Aliisedimentitalea scapharcae</name>
    <dbReference type="NCBI Taxonomy" id="1524259"/>
    <lineage>
        <taxon>Bacteria</taxon>
        <taxon>Pseudomonadati</taxon>
        <taxon>Pseudomonadota</taxon>
        <taxon>Alphaproteobacteria</taxon>
        <taxon>Rhodobacterales</taxon>
        <taxon>Roseobacteraceae</taxon>
        <taxon>Aliisedimentitalea</taxon>
    </lineage>
</organism>
<dbReference type="InterPro" id="IPR036249">
    <property type="entry name" value="Thioredoxin-like_sf"/>
</dbReference>
<evidence type="ECO:0000256" key="1">
    <source>
        <dbReference type="ARBA" id="ARBA00010996"/>
    </source>
</evidence>
<dbReference type="SUPFAM" id="SSF52833">
    <property type="entry name" value="Thioredoxin-like"/>
    <property type="match status" value="1"/>
</dbReference>
<protein>
    <submittedName>
        <fullName evidence="3">SCO family protein</fullName>
    </submittedName>
</protein>
<evidence type="ECO:0000256" key="2">
    <source>
        <dbReference type="SAM" id="SignalP"/>
    </source>
</evidence>